<dbReference type="PANTHER" id="PTHR33238">
    <property type="entry name" value="IRON (METAL) DEPENDENT REPRESSOR, DTXR FAMILY"/>
    <property type="match status" value="1"/>
</dbReference>
<keyword evidence="7" id="KW-0408">Iron</keyword>
<dbReference type="GO" id="GO:0005737">
    <property type="term" value="C:cytoplasm"/>
    <property type="evidence" value="ECO:0007669"/>
    <property type="project" value="UniProtKB-SubCell"/>
</dbReference>
<dbReference type="GO" id="GO:0003677">
    <property type="term" value="F:DNA binding"/>
    <property type="evidence" value="ECO:0007669"/>
    <property type="project" value="UniProtKB-KW"/>
</dbReference>
<comment type="caution">
    <text evidence="17">The sequence shown here is derived from an EMBL/GenBank/DDBJ whole genome shotgun (WGS) entry which is preliminary data.</text>
</comment>
<gene>
    <name evidence="17" type="ORF">CORMATOL_02452</name>
</gene>
<dbReference type="EMBL" id="ACEB01000039">
    <property type="protein sequence ID" value="EEG26053.1"/>
    <property type="molecule type" value="Genomic_DNA"/>
</dbReference>
<dbReference type="SMART" id="SM00899">
    <property type="entry name" value="FeoA"/>
    <property type="match status" value="1"/>
</dbReference>
<evidence type="ECO:0000256" key="12">
    <source>
        <dbReference type="ARBA" id="ARBA00023211"/>
    </source>
</evidence>
<dbReference type="InterPro" id="IPR036390">
    <property type="entry name" value="WH_DNA-bd_sf"/>
</dbReference>
<keyword evidence="8" id="KW-0805">Transcription regulation</keyword>
<dbReference type="PROSITE" id="PS50944">
    <property type="entry name" value="HTH_DTXR"/>
    <property type="match status" value="1"/>
</dbReference>
<evidence type="ECO:0000256" key="6">
    <source>
        <dbReference type="ARBA" id="ARBA00022491"/>
    </source>
</evidence>
<accession>C0E620</accession>
<dbReference type="SUPFAM" id="SSF50037">
    <property type="entry name" value="C-terminal domain of transcriptional repressors"/>
    <property type="match status" value="1"/>
</dbReference>
<keyword evidence="11" id="KW-0804">Transcription</keyword>
<sequence length="257" mass="28350">MAEFIGRRHGRGGSRPVLFRLPVIRMDTVHVMDYPEKTQDYLKCIWDIVERTGEPASLSAIAGALAQKTPTASEAVKRLASRGLVEHQRYAGVVLTSAGRQVALAMVRRHRLIEMFLVRVLDYSWDEVHDEADLLEHAVSDQFLRRVDEKLGHPTRDPHGDPIPDESGNVAELPKQSLNAIAPGEQVVVEQIHDGDSELLRYLAENSITPGAVLAVVRPPVAGLVQVQVQDEQSEDQEVVPISVSSAADIRVSHAED</sequence>
<evidence type="ECO:0000256" key="4">
    <source>
        <dbReference type="ARBA" id="ARBA00016140"/>
    </source>
</evidence>
<evidence type="ECO:0000256" key="14">
    <source>
        <dbReference type="ARBA" id="ARBA00032618"/>
    </source>
</evidence>
<dbReference type="InterPro" id="IPR008988">
    <property type="entry name" value="Transcriptional_repressor_C"/>
</dbReference>
<evidence type="ECO:0000256" key="10">
    <source>
        <dbReference type="ARBA" id="ARBA00023159"/>
    </source>
</evidence>
<dbReference type="SMART" id="SM00529">
    <property type="entry name" value="HTH_DTXR"/>
    <property type="match status" value="1"/>
</dbReference>
<evidence type="ECO:0000256" key="13">
    <source>
        <dbReference type="ARBA" id="ARBA00032593"/>
    </source>
</evidence>
<dbReference type="InterPro" id="IPR022689">
    <property type="entry name" value="Iron_dep_repressor"/>
</dbReference>
<name>C0E620_9CORY</name>
<dbReference type="Pfam" id="PF04023">
    <property type="entry name" value="FeoA"/>
    <property type="match status" value="1"/>
</dbReference>
<comment type="subcellular location">
    <subcellularLocation>
        <location evidence="1">Cytoplasm</location>
    </subcellularLocation>
</comment>
<dbReference type="Proteomes" id="UP000006247">
    <property type="component" value="Unassembled WGS sequence"/>
</dbReference>
<comment type="similarity">
    <text evidence="2">Belongs to the DtxR/MntR family.</text>
</comment>
<dbReference type="InterPro" id="IPR036388">
    <property type="entry name" value="WH-like_DNA-bd_sf"/>
</dbReference>
<dbReference type="GO" id="GO:0046914">
    <property type="term" value="F:transition metal ion binding"/>
    <property type="evidence" value="ECO:0007669"/>
    <property type="project" value="InterPro"/>
</dbReference>
<proteinExistence type="inferred from homology"/>
<dbReference type="SUPFAM" id="SSF46785">
    <property type="entry name" value="Winged helix' DNA-binding domain"/>
    <property type="match status" value="1"/>
</dbReference>
<dbReference type="SUPFAM" id="SSF47979">
    <property type="entry name" value="Iron-dependent repressor protein, dimerization domain"/>
    <property type="match status" value="1"/>
</dbReference>
<dbReference type="Gene3D" id="1.10.10.10">
    <property type="entry name" value="Winged helix-like DNA-binding domain superfamily/Winged helix DNA-binding domain"/>
    <property type="match status" value="1"/>
</dbReference>
<evidence type="ECO:0000256" key="7">
    <source>
        <dbReference type="ARBA" id="ARBA00023004"/>
    </source>
</evidence>
<dbReference type="GO" id="GO:0003700">
    <property type="term" value="F:DNA-binding transcription factor activity"/>
    <property type="evidence" value="ECO:0007669"/>
    <property type="project" value="InterPro"/>
</dbReference>
<feature type="domain" description="HTH dtxR-type" evidence="16">
    <location>
        <begin position="36"/>
        <end position="96"/>
    </location>
</feature>
<dbReference type="InterPro" id="IPR022687">
    <property type="entry name" value="HTH_DTXR"/>
</dbReference>
<dbReference type="Pfam" id="PF02742">
    <property type="entry name" value="Fe_dep_repr_C"/>
    <property type="match status" value="1"/>
</dbReference>
<evidence type="ECO:0000256" key="5">
    <source>
        <dbReference type="ARBA" id="ARBA00022490"/>
    </source>
</evidence>
<dbReference type="Gene3D" id="2.30.30.90">
    <property type="match status" value="1"/>
</dbReference>
<reference evidence="17 18" key="1">
    <citation type="submission" date="2009-01" db="EMBL/GenBank/DDBJ databases">
        <authorList>
            <person name="Fulton L."/>
            <person name="Clifton S."/>
            <person name="Chinwalla A.T."/>
            <person name="Mitreva M."/>
            <person name="Sodergren E."/>
            <person name="Weinstock G."/>
            <person name="Clifton S."/>
            <person name="Dooling D.J."/>
            <person name="Fulton B."/>
            <person name="Minx P."/>
            <person name="Pepin K.H."/>
            <person name="Johnson M."/>
            <person name="Bhonagiri V."/>
            <person name="Nash W.E."/>
            <person name="Mardis E.R."/>
            <person name="Wilson R.K."/>
        </authorList>
    </citation>
    <scope>NUCLEOTIDE SEQUENCE [LARGE SCALE GENOMIC DNA]</scope>
    <source>
        <strain evidence="17 18">ATCC 33806</strain>
    </source>
</reference>
<evidence type="ECO:0000256" key="8">
    <source>
        <dbReference type="ARBA" id="ARBA00023015"/>
    </source>
</evidence>
<keyword evidence="5" id="KW-0963">Cytoplasm</keyword>
<evidence type="ECO:0000313" key="18">
    <source>
        <dbReference type="Proteomes" id="UP000006247"/>
    </source>
</evidence>
<dbReference type="InterPro" id="IPR036421">
    <property type="entry name" value="Fe_dep_repressor_sf"/>
</dbReference>
<dbReference type="InterPro" id="IPR050536">
    <property type="entry name" value="DtxR_MntR_Metal-Reg"/>
</dbReference>
<organism evidence="17 18">
    <name type="scientific">Corynebacterium matruchotii ATCC 33806</name>
    <dbReference type="NCBI Taxonomy" id="566549"/>
    <lineage>
        <taxon>Bacteria</taxon>
        <taxon>Bacillati</taxon>
        <taxon>Actinomycetota</taxon>
        <taxon>Actinomycetes</taxon>
        <taxon>Mycobacteriales</taxon>
        <taxon>Corynebacteriaceae</taxon>
        <taxon>Corynebacterium</taxon>
    </lineage>
</organism>
<keyword evidence="6" id="KW-0678">Repressor</keyword>
<evidence type="ECO:0000256" key="2">
    <source>
        <dbReference type="ARBA" id="ARBA00007871"/>
    </source>
</evidence>
<evidence type="ECO:0000256" key="11">
    <source>
        <dbReference type="ARBA" id="ARBA00023163"/>
    </source>
</evidence>
<keyword evidence="12" id="KW-0464">Manganese</keyword>
<comment type="subunit">
    <text evidence="3">Homodimer.</text>
</comment>
<evidence type="ECO:0000256" key="1">
    <source>
        <dbReference type="ARBA" id="ARBA00004496"/>
    </source>
</evidence>
<dbReference type="InterPro" id="IPR001367">
    <property type="entry name" value="Fe_dep_repressor"/>
</dbReference>
<dbReference type="InterPro" id="IPR007167">
    <property type="entry name" value="Fe-transptr_FeoA-like"/>
</dbReference>
<dbReference type="GO" id="GO:0045892">
    <property type="term" value="P:negative regulation of DNA-templated transcription"/>
    <property type="evidence" value="ECO:0007669"/>
    <property type="project" value="TreeGrafter"/>
</dbReference>
<evidence type="ECO:0000256" key="9">
    <source>
        <dbReference type="ARBA" id="ARBA00023125"/>
    </source>
</evidence>
<keyword evidence="9" id="KW-0238">DNA-binding</keyword>
<dbReference type="AlphaFoldDB" id="C0E620"/>
<evidence type="ECO:0000313" key="17">
    <source>
        <dbReference type="EMBL" id="EEG26053.1"/>
    </source>
</evidence>
<evidence type="ECO:0000259" key="16">
    <source>
        <dbReference type="PROSITE" id="PS50944"/>
    </source>
</evidence>
<dbReference type="PANTHER" id="PTHR33238:SF11">
    <property type="entry name" value="TRANSCRIPTIONAL REGULATOR MNTR"/>
    <property type="match status" value="1"/>
</dbReference>
<dbReference type="GO" id="GO:0046983">
    <property type="term" value="F:protein dimerization activity"/>
    <property type="evidence" value="ECO:0007669"/>
    <property type="project" value="InterPro"/>
</dbReference>
<keyword evidence="10" id="KW-0010">Activator</keyword>
<dbReference type="HOGENOM" id="CLU_069532_0_2_11"/>
<dbReference type="Pfam" id="PF01325">
    <property type="entry name" value="Fe_dep_repress"/>
    <property type="match status" value="1"/>
</dbReference>
<evidence type="ECO:0000256" key="15">
    <source>
        <dbReference type="ARBA" id="ARBA00033329"/>
    </source>
</evidence>
<dbReference type="InterPro" id="IPR038157">
    <property type="entry name" value="FeoA_core_dom"/>
</dbReference>
<evidence type="ECO:0000256" key="3">
    <source>
        <dbReference type="ARBA" id="ARBA00011738"/>
    </source>
</evidence>
<protein>
    <recommendedName>
        <fullName evidence="4">Diphtheria toxin repressor</fullName>
    </recommendedName>
    <alternativeName>
        <fullName evidence="14">Iron-dependent diphtheria tox regulatory element</fullName>
    </alternativeName>
    <alternativeName>
        <fullName evidence="13">Manganese transport regulator</fullName>
    </alternativeName>
    <alternativeName>
        <fullName evidence="15">Tox regulatory factor</fullName>
    </alternativeName>
</protein>